<name>A0A4C2ABV2_EUMVA</name>
<accession>A0A4C2ABV2</accession>
<organism evidence="1 2">
    <name type="scientific">Eumeta variegata</name>
    <name type="common">Bagworm moth</name>
    <name type="synonym">Eumeta japonica</name>
    <dbReference type="NCBI Taxonomy" id="151549"/>
    <lineage>
        <taxon>Eukaryota</taxon>
        <taxon>Metazoa</taxon>
        <taxon>Ecdysozoa</taxon>
        <taxon>Arthropoda</taxon>
        <taxon>Hexapoda</taxon>
        <taxon>Insecta</taxon>
        <taxon>Pterygota</taxon>
        <taxon>Neoptera</taxon>
        <taxon>Endopterygota</taxon>
        <taxon>Lepidoptera</taxon>
        <taxon>Glossata</taxon>
        <taxon>Ditrysia</taxon>
        <taxon>Tineoidea</taxon>
        <taxon>Psychidae</taxon>
        <taxon>Oiketicinae</taxon>
        <taxon>Eumeta</taxon>
    </lineage>
</organism>
<dbReference type="OrthoDB" id="7516392at2759"/>
<dbReference type="Proteomes" id="UP000299102">
    <property type="component" value="Unassembled WGS sequence"/>
</dbReference>
<keyword evidence="2" id="KW-1185">Reference proteome</keyword>
<reference evidence="1 2" key="1">
    <citation type="journal article" date="2019" name="Commun. Biol.">
        <title>The bagworm genome reveals a unique fibroin gene that provides high tensile strength.</title>
        <authorList>
            <person name="Kono N."/>
            <person name="Nakamura H."/>
            <person name="Ohtoshi R."/>
            <person name="Tomita M."/>
            <person name="Numata K."/>
            <person name="Arakawa K."/>
        </authorList>
    </citation>
    <scope>NUCLEOTIDE SEQUENCE [LARGE SCALE GENOMIC DNA]</scope>
</reference>
<proteinExistence type="predicted"/>
<protein>
    <submittedName>
        <fullName evidence="1">Uncharacterized protein</fullName>
    </submittedName>
</protein>
<evidence type="ECO:0000313" key="1">
    <source>
        <dbReference type="EMBL" id="GBP98126.1"/>
    </source>
</evidence>
<sequence>MVNYLGCPREPPPARDAALRRPRALSLRLTRRTAARPHSIPPTGKQNQTSAANDLNQLMSIISIIDTNELAIFSKKFRAAANPTEKLICLIEHASLVEAIKNNKF</sequence>
<dbReference type="AlphaFoldDB" id="A0A4C2ABV2"/>
<evidence type="ECO:0000313" key="2">
    <source>
        <dbReference type="Proteomes" id="UP000299102"/>
    </source>
</evidence>
<gene>
    <name evidence="1" type="ORF">EVAR_100961_1</name>
</gene>
<dbReference type="EMBL" id="BGZK01003073">
    <property type="protein sequence ID" value="GBP98126.1"/>
    <property type="molecule type" value="Genomic_DNA"/>
</dbReference>
<comment type="caution">
    <text evidence="1">The sequence shown here is derived from an EMBL/GenBank/DDBJ whole genome shotgun (WGS) entry which is preliminary data.</text>
</comment>